<keyword evidence="7" id="KW-0963">Cytoplasm</keyword>
<comment type="function">
    <text evidence="14">Member of the two-component regulatory system NreB/NreC involved in the control of dissimilatory nitrate/nitrite reduction in response to oxygen. NreB functions as a direct oxygen sensor histidine kinase which is autophosphorylated, in the absence of oxygen, probably at the conserved histidine residue, and transfers its phosphate group probably to a conserved aspartate residue of NreC. NreB/NreC activates the expression of the nitrate (narGHJI) and nitrite (nir) reductase operons, as well as the putative nitrate transporter gene narT.</text>
</comment>
<dbReference type="OrthoDB" id="144293at2"/>
<dbReference type="Gene3D" id="3.30.565.10">
    <property type="entry name" value="Histidine kinase-like ATPase, C-terminal domain"/>
    <property type="match status" value="1"/>
</dbReference>
<dbReference type="InterPro" id="IPR003018">
    <property type="entry name" value="GAF"/>
</dbReference>
<reference evidence="17 18" key="1">
    <citation type="submission" date="2017-09" db="EMBL/GenBank/DDBJ databases">
        <authorList>
            <person name="Lee N."/>
            <person name="Cho B.-K."/>
        </authorList>
    </citation>
    <scope>NUCLEOTIDE SEQUENCE [LARGE SCALE GENOMIC DNA]</scope>
    <source>
        <strain evidence="17 18">ATCC 12461</strain>
    </source>
</reference>
<evidence type="ECO:0000256" key="13">
    <source>
        <dbReference type="ARBA" id="ARBA00023014"/>
    </source>
</evidence>
<evidence type="ECO:0000259" key="16">
    <source>
        <dbReference type="PROSITE" id="PS50109"/>
    </source>
</evidence>
<evidence type="ECO:0000256" key="7">
    <source>
        <dbReference type="ARBA" id="ARBA00022490"/>
    </source>
</evidence>
<keyword evidence="10 17" id="KW-0418">Kinase</keyword>
<keyword evidence="6" id="KW-0004">4Fe-4S</keyword>
<dbReference type="SMART" id="SM00065">
    <property type="entry name" value="GAF"/>
    <property type="match status" value="1"/>
</dbReference>
<dbReference type="GO" id="GO:0005737">
    <property type="term" value="C:cytoplasm"/>
    <property type="evidence" value="ECO:0007669"/>
    <property type="project" value="UniProtKB-SubCell"/>
</dbReference>
<dbReference type="Gene3D" id="1.20.5.1930">
    <property type="match status" value="1"/>
</dbReference>
<dbReference type="GO" id="GO:0051539">
    <property type="term" value="F:4 iron, 4 sulfur cluster binding"/>
    <property type="evidence" value="ECO:0007669"/>
    <property type="project" value="UniProtKB-KW"/>
</dbReference>
<evidence type="ECO:0000256" key="2">
    <source>
        <dbReference type="ARBA" id="ARBA00001966"/>
    </source>
</evidence>
<dbReference type="SMART" id="SM00387">
    <property type="entry name" value="HATPase_c"/>
    <property type="match status" value="1"/>
</dbReference>
<keyword evidence="13" id="KW-0411">Iron-sulfur</keyword>
<dbReference type="InterPro" id="IPR003594">
    <property type="entry name" value="HATPase_dom"/>
</dbReference>
<keyword evidence="8" id="KW-0808">Transferase</keyword>
<evidence type="ECO:0000256" key="14">
    <source>
        <dbReference type="ARBA" id="ARBA00024827"/>
    </source>
</evidence>
<evidence type="ECO:0000256" key="9">
    <source>
        <dbReference type="ARBA" id="ARBA00022723"/>
    </source>
</evidence>
<dbReference type="PROSITE" id="PS50109">
    <property type="entry name" value="HIS_KIN"/>
    <property type="match status" value="1"/>
</dbReference>
<evidence type="ECO:0000256" key="11">
    <source>
        <dbReference type="ARBA" id="ARBA00023004"/>
    </source>
</evidence>
<evidence type="ECO:0000256" key="3">
    <source>
        <dbReference type="ARBA" id="ARBA00004496"/>
    </source>
</evidence>
<keyword evidence="12" id="KW-0902">Two-component regulatory system</keyword>
<dbReference type="InterPro" id="IPR029016">
    <property type="entry name" value="GAF-like_dom_sf"/>
</dbReference>
<evidence type="ECO:0000256" key="6">
    <source>
        <dbReference type="ARBA" id="ARBA00022485"/>
    </source>
</evidence>
<dbReference type="PRINTS" id="PR00344">
    <property type="entry name" value="BCTRLSENSOR"/>
</dbReference>
<dbReference type="PANTHER" id="PTHR24421">
    <property type="entry name" value="NITRATE/NITRITE SENSOR PROTEIN NARX-RELATED"/>
    <property type="match status" value="1"/>
</dbReference>
<keyword evidence="11" id="KW-0408">Iron</keyword>
<dbReference type="SUPFAM" id="SSF55781">
    <property type="entry name" value="GAF domain-like"/>
    <property type="match status" value="1"/>
</dbReference>
<evidence type="ECO:0000256" key="10">
    <source>
        <dbReference type="ARBA" id="ARBA00022777"/>
    </source>
</evidence>
<dbReference type="Pfam" id="PF02518">
    <property type="entry name" value="HATPase_c"/>
    <property type="match status" value="1"/>
</dbReference>
<proteinExistence type="predicted"/>
<evidence type="ECO:0000313" key="18">
    <source>
        <dbReference type="Proteomes" id="UP000326553"/>
    </source>
</evidence>
<sequence length="381" mass="40931">MSQGPRSGLDAVSAALLAMSRHLEVRDVLKTIVASARELLDAEYAALGVPDDHGGFAQFVVDGVSEEQWKAIGPLPRQHGILAAMLQKSEPERLADVREDPRFEGWPDAHPDMSDFLGLPIRYGDETLGALFLANKTCPKPEGGCGFTADDEELLALLAQHAAIALTNARLYERSRELTIAEERSRLAHELHDAVSQKLFSLRLTAQAAAALVDRDPSRAKGELHQVATLAAEAADELRAAVVELRPAALDEDGLVATLRTHTQVLHRAHSAQVTFESNGVRALPASQEEAMLRVAQEALHNALRHSGAERVTVLLDKRGAGAVLRVIDDGTGFDPKAIRRAGRHLGLVSMRDRASGVGGRLTVESEPGKGTTIEMEVPGG</sequence>
<accession>A0A5J6HJL8</accession>
<dbReference type="Pfam" id="PF07730">
    <property type="entry name" value="HisKA_3"/>
    <property type="match status" value="1"/>
</dbReference>
<organism evidence="17 18">
    <name type="scientific">Streptomyces alboniger</name>
    <dbReference type="NCBI Taxonomy" id="132473"/>
    <lineage>
        <taxon>Bacteria</taxon>
        <taxon>Bacillati</taxon>
        <taxon>Actinomycetota</taxon>
        <taxon>Actinomycetes</taxon>
        <taxon>Kitasatosporales</taxon>
        <taxon>Streptomycetaceae</taxon>
        <taxon>Streptomyces</taxon>
        <taxon>Streptomyces aurantiacus group</taxon>
    </lineage>
</organism>
<dbReference type="AlphaFoldDB" id="A0A5J6HJL8"/>
<comment type="cofactor">
    <cofactor evidence="2">
        <name>[4Fe-4S] cluster</name>
        <dbReference type="ChEBI" id="CHEBI:49883"/>
    </cofactor>
</comment>
<evidence type="ECO:0000256" key="15">
    <source>
        <dbReference type="ARBA" id="ARBA00030800"/>
    </source>
</evidence>
<name>A0A5J6HJL8_STRAD</name>
<protein>
    <recommendedName>
        <fullName evidence="5">Oxygen sensor histidine kinase NreB</fullName>
        <ecNumber evidence="4">2.7.13.3</ecNumber>
    </recommendedName>
    <alternativeName>
        <fullName evidence="15">Nitrogen regulation protein B</fullName>
    </alternativeName>
</protein>
<dbReference type="GO" id="GO:0016020">
    <property type="term" value="C:membrane"/>
    <property type="evidence" value="ECO:0007669"/>
    <property type="project" value="InterPro"/>
</dbReference>
<evidence type="ECO:0000256" key="8">
    <source>
        <dbReference type="ARBA" id="ARBA00022679"/>
    </source>
</evidence>
<evidence type="ECO:0000256" key="1">
    <source>
        <dbReference type="ARBA" id="ARBA00000085"/>
    </source>
</evidence>
<dbReference type="Gene3D" id="3.30.450.40">
    <property type="match status" value="1"/>
</dbReference>
<evidence type="ECO:0000313" key="17">
    <source>
        <dbReference type="EMBL" id="QEV17367.1"/>
    </source>
</evidence>
<dbReference type="CDD" id="cd16917">
    <property type="entry name" value="HATPase_UhpB-NarQ-NarX-like"/>
    <property type="match status" value="1"/>
</dbReference>
<keyword evidence="18" id="KW-1185">Reference proteome</keyword>
<comment type="catalytic activity">
    <reaction evidence="1">
        <text>ATP + protein L-histidine = ADP + protein N-phospho-L-histidine.</text>
        <dbReference type="EC" id="2.7.13.3"/>
    </reaction>
</comment>
<feature type="domain" description="Histidine kinase" evidence="16">
    <location>
        <begin position="186"/>
        <end position="381"/>
    </location>
</feature>
<dbReference type="EMBL" id="CP023695">
    <property type="protein sequence ID" value="QEV17367.1"/>
    <property type="molecule type" value="Genomic_DNA"/>
</dbReference>
<dbReference type="GO" id="GO:0046983">
    <property type="term" value="F:protein dimerization activity"/>
    <property type="evidence" value="ECO:0007669"/>
    <property type="project" value="InterPro"/>
</dbReference>
<dbReference type="Proteomes" id="UP000326553">
    <property type="component" value="Chromosome"/>
</dbReference>
<dbReference type="PANTHER" id="PTHR24421:SF61">
    <property type="entry name" value="OXYGEN SENSOR HISTIDINE KINASE NREB"/>
    <property type="match status" value="1"/>
</dbReference>
<comment type="subcellular location">
    <subcellularLocation>
        <location evidence="3">Cytoplasm</location>
    </subcellularLocation>
</comment>
<dbReference type="Pfam" id="PF13185">
    <property type="entry name" value="GAF_2"/>
    <property type="match status" value="1"/>
</dbReference>
<dbReference type="GO" id="GO:0046872">
    <property type="term" value="F:metal ion binding"/>
    <property type="evidence" value="ECO:0007669"/>
    <property type="project" value="UniProtKB-KW"/>
</dbReference>
<dbReference type="InterPro" id="IPR004358">
    <property type="entry name" value="Sig_transdc_His_kin-like_C"/>
</dbReference>
<evidence type="ECO:0000256" key="4">
    <source>
        <dbReference type="ARBA" id="ARBA00012438"/>
    </source>
</evidence>
<dbReference type="InterPro" id="IPR011712">
    <property type="entry name" value="Sig_transdc_His_kin_sub3_dim/P"/>
</dbReference>
<dbReference type="InterPro" id="IPR005467">
    <property type="entry name" value="His_kinase_dom"/>
</dbReference>
<dbReference type="InterPro" id="IPR050482">
    <property type="entry name" value="Sensor_HK_TwoCompSys"/>
</dbReference>
<dbReference type="EC" id="2.7.13.3" evidence="4"/>
<dbReference type="KEGG" id="salw:CP975_07525"/>
<keyword evidence="9" id="KW-0479">Metal-binding</keyword>
<dbReference type="RefSeq" id="WP_055533781.1">
    <property type="nucleotide sequence ID" value="NZ_CP023695.1"/>
</dbReference>
<gene>
    <name evidence="17" type="ORF">CP975_07525</name>
</gene>
<dbReference type="InterPro" id="IPR036890">
    <property type="entry name" value="HATPase_C_sf"/>
</dbReference>
<dbReference type="SUPFAM" id="SSF55874">
    <property type="entry name" value="ATPase domain of HSP90 chaperone/DNA topoisomerase II/histidine kinase"/>
    <property type="match status" value="1"/>
</dbReference>
<dbReference type="GO" id="GO:0000155">
    <property type="term" value="F:phosphorelay sensor kinase activity"/>
    <property type="evidence" value="ECO:0007669"/>
    <property type="project" value="InterPro"/>
</dbReference>
<evidence type="ECO:0000256" key="5">
    <source>
        <dbReference type="ARBA" id="ARBA00017322"/>
    </source>
</evidence>
<evidence type="ECO:0000256" key="12">
    <source>
        <dbReference type="ARBA" id="ARBA00023012"/>
    </source>
</evidence>